<gene>
    <name evidence="2" type="ORF">RB653_007590</name>
</gene>
<protein>
    <recommendedName>
        <fullName evidence="1">FAD dependent oxidoreductase domain-containing protein</fullName>
    </recommendedName>
</protein>
<proteinExistence type="predicted"/>
<keyword evidence="3" id="KW-1185">Reference proteome</keyword>
<sequence>MSNYNYNGGIKNLIDTNNINNNLNQSYWEKKSLSRYDYIVIGSGIVGLSTAISIKERSPQSSVLILERDTHPNGASTKNAGFACVGSLTEIMDDLKTMNEQEVLDLVSARYRGLQLLRKRLGDENIGYKDNGSFELIDSNSNLSNQSILLENIERVNQLLRKVLPGDAFTLCTNDQMKSFGFSDKICSYLIKNNFEGEIDTGKMMFQYTELALSWNVHIKNGSRVLKFIDGNENDSSQLVKVLVENPFSLSNSTLTKPMEFTCKKLAICTNAFTGDLVENIDITPGRGQVLITDPIPGLQLKGIYHFDEGYYYFREKDGCILFGGGRNLDFKTEATTEFKLNPMILNKLYQLLQDHIIPNTKFTVNTVWCGIMAFGKDKKPIIQFNDGSKNVVLGVRMGGMGVAIGSLVGRMLADMILSTDANSSLNNQNTINNLISKL</sequence>
<dbReference type="Pfam" id="PF01266">
    <property type="entry name" value="DAO"/>
    <property type="match status" value="1"/>
</dbReference>
<dbReference type="EMBL" id="JAVFKY010000005">
    <property type="protein sequence ID" value="KAK5576446.1"/>
    <property type="molecule type" value="Genomic_DNA"/>
</dbReference>
<dbReference type="Gene3D" id="3.30.9.10">
    <property type="entry name" value="D-Amino Acid Oxidase, subunit A, domain 2"/>
    <property type="match status" value="1"/>
</dbReference>
<dbReference type="InterPro" id="IPR006076">
    <property type="entry name" value="FAD-dep_OxRdtase"/>
</dbReference>
<dbReference type="PANTHER" id="PTHR13847">
    <property type="entry name" value="SARCOSINE DEHYDROGENASE-RELATED"/>
    <property type="match status" value="1"/>
</dbReference>
<evidence type="ECO:0000313" key="3">
    <source>
        <dbReference type="Proteomes" id="UP001344447"/>
    </source>
</evidence>
<organism evidence="2 3">
    <name type="scientific">Dictyostelium firmibasis</name>
    <dbReference type="NCBI Taxonomy" id="79012"/>
    <lineage>
        <taxon>Eukaryota</taxon>
        <taxon>Amoebozoa</taxon>
        <taxon>Evosea</taxon>
        <taxon>Eumycetozoa</taxon>
        <taxon>Dictyostelia</taxon>
        <taxon>Dictyosteliales</taxon>
        <taxon>Dictyosteliaceae</taxon>
        <taxon>Dictyostelium</taxon>
    </lineage>
</organism>
<dbReference type="PANTHER" id="PTHR13847:SF281">
    <property type="entry name" value="FAD DEPENDENT OXIDOREDUCTASE DOMAIN-CONTAINING PROTEIN"/>
    <property type="match status" value="1"/>
</dbReference>
<evidence type="ECO:0000313" key="2">
    <source>
        <dbReference type="EMBL" id="KAK5576446.1"/>
    </source>
</evidence>
<dbReference type="AlphaFoldDB" id="A0AAN7TUT8"/>
<name>A0AAN7TUT8_9MYCE</name>
<reference evidence="2 3" key="1">
    <citation type="submission" date="2023-11" db="EMBL/GenBank/DDBJ databases">
        <title>Dfirmibasis_genome.</title>
        <authorList>
            <person name="Edelbroek B."/>
            <person name="Kjellin J."/>
            <person name="Jerlstrom-Hultqvist J."/>
            <person name="Soderbom F."/>
        </authorList>
    </citation>
    <scope>NUCLEOTIDE SEQUENCE [LARGE SCALE GENOMIC DNA]</scope>
    <source>
        <strain evidence="2 3">TNS-C-14</strain>
    </source>
</reference>
<dbReference type="InterPro" id="IPR036188">
    <property type="entry name" value="FAD/NAD-bd_sf"/>
</dbReference>
<dbReference type="SUPFAM" id="SSF51905">
    <property type="entry name" value="FAD/NAD(P)-binding domain"/>
    <property type="match status" value="1"/>
</dbReference>
<accession>A0AAN7TUT8</accession>
<comment type="caution">
    <text evidence="2">The sequence shown here is derived from an EMBL/GenBank/DDBJ whole genome shotgun (WGS) entry which is preliminary data.</text>
</comment>
<feature type="domain" description="FAD dependent oxidoreductase" evidence="1">
    <location>
        <begin position="37"/>
        <end position="416"/>
    </location>
</feature>
<dbReference type="Proteomes" id="UP001344447">
    <property type="component" value="Unassembled WGS sequence"/>
</dbReference>
<dbReference type="GO" id="GO:0005737">
    <property type="term" value="C:cytoplasm"/>
    <property type="evidence" value="ECO:0007669"/>
    <property type="project" value="TreeGrafter"/>
</dbReference>
<evidence type="ECO:0000259" key="1">
    <source>
        <dbReference type="Pfam" id="PF01266"/>
    </source>
</evidence>
<dbReference type="Gene3D" id="3.50.50.60">
    <property type="entry name" value="FAD/NAD(P)-binding domain"/>
    <property type="match status" value="1"/>
</dbReference>